<evidence type="ECO:0000256" key="1">
    <source>
        <dbReference type="SAM" id="MobiDB-lite"/>
    </source>
</evidence>
<organism evidence="2 3">
    <name type="scientific">Nitzschia inconspicua</name>
    <dbReference type="NCBI Taxonomy" id="303405"/>
    <lineage>
        <taxon>Eukaryota</taxon>
        <taxon>Sar</taxon>
        <taxon>Stramenopiles</taxon>
        <taxon>Ochrophyta</taxon>
        <taxon>Bacillariophyta</taxon>
        <taxon>Bacillariophyceae</taxon>
        <taxon>Bacillariophycidae</taxon>
        <taxon>Bacillariales</taxon>
        <taxon>Bacillariaceae</taxon>
        <taxon>Nitzschia</taxon>
    </lineage>
</organism>
<comment type="caution">
    <text evidence="2">The sequence shown here is derived from an EMBL/GenBank/DDBJ whole genome shotgun (WGS) entry which is preliminary data.</text>
</comment>
<proteinExistence type="predicted"/>
<feature type="compositionally biased region" description="Polar residues" evidence="1">
    <location>
        <begin position="142"/>
        <end position="151"/>
    </location>
</feature>
<dbReference type="OrthoDB" id="2432418at2759"/>
<sequence>MASPTAPTAATEATAPHYSINTPHIQTVHYLDGRNPTYSPVHDGEIQPFPPSFAMPQAGTTPTPGVMELSRVPNVGVVGTARNRSNYPEKEMKAIDEKRFNCLHVMQHQKALFECEMGRQQYYYCQHGVHHPYRHGNGGQGASQTKSNIHQQEPYPASVGR</sequence>
<feature type="region of interest" description="Disordered" evidence="1">
    <location>
        <begin position="135"/>
        <end position="161"/>
    </location>
</feature>
<reference evidence="2" key="1">
    <citation type="journal article" date="2021" name="Sci. Rep.">
        <title>Diploid genomic architecture of Nitzschia inconspicua, an elite biomass production diatom.</title>
        <authorList>
            <person name="Oliver A."/>
            <person name="Podell S."/>
            <person name="Pinowska A."/>
            <person name="Traller J.C."/>
            <person name="Smith S.R."/>
            <person name="McClure R."/>
            <person name="Beliaev A."/>
            <person name="Bohutskyi P."/>
            <person name="Hill E.A."/>
            <person name="Rabines A."/>
            <person name="Zheng H."/>
            <person name="Allen L.Z."/>
            <person name="Kuo A."/>
            <person name="Grigoriev I.V."/>
            <person name="Allen A.E."/>
            <person name="Hazlebeck D."/>
            <person name="Allen E.E."/>
        </authorList>
    </citation>
    <scope>NUCLEOTIDE SEQUENCE</scope>
    <source>
        <strain evidence="2">Hildebrandi</strain>
    </source>
</reference>
<protein>
    <submittedName>
        <fullName evidence="2">Uncharacterized protein</fullName>
    </submittedName>
</protein>
<dbReference type="EMBL" id="JAGRRH010000009">
    <property type="protein sequence ID" value="KAG7365253.1"/>
    <property type="molecule type" value="Genomic_DNA"/>
</dbReference>
<accession>A0A9K3LNX4</accession>
<gene>
    <name evidence="2" type="ORF">IV203_038456</name>
</gene>
<dbReference type="Proteomes" id="UP000693970">
    <property type="component" value="Unassembled WGS sequence"/>
</dbReference>
<dbReference type="AlphaFoldDB" id="A0A9K3LNX4"/>
<name>A0A9K3LNX4_9STRA</name>
<reference evidence="2" key="2">
    <citation type="submission" date="2021-04" db="EMBL/GenBank/DDBJ databases">
        <authorList>
            <person name="Podell S."/>
        </authorList>
    </citation>
    <scope>NUCLEOTIDE SEQUENCE</scope>
    <source>
        <strain evidence="2">Hildebrandi</strain>
    </source>
</reference>
<evidence type="ECO:0000313" key="3">
    <source>
        <dbReference type="Proteomes" id="UP000693970"/>
    </source>
</evidence>
<evidence type="ECO:0000313" key="2">
    <source>
        <dbReference type="EMBL" id="KAG7365253.1"/>
    </source>
</evidence>
<keyword evidence="3" id="KW-1185">Reference proteome</keyword>